<evidence type="ECO:0000259" key="9">
    <source>
        <dbReference type="SMART" id="SM00532"/>
    </source>
</evidence>
<dbReference type="SMART" id="SM00532">
    <property type="entry name" value="LIGANc"/>
    <property type="match status" value="1"/>
</dbReference>
<comment type="caution">
    <text evidence="10">The sequence shown here is derived from an EMBL/GenBank/DDBJ whole genome shotgun (WGS) entry which is preliminary data.</text>
</comment>
<feature type="active site" description="N6-AMP-lysine intermediate" evidence="7">
    <location>
        <position position="133"/>
    </location>
</feature>
<dbReference type="PROSITE" id="PS01056">
    <property type="entry name" value="DNA_LIGASE_N2"/>
    <property type="match status" value="1"/>
</dbReference>
<evidence type="ECO:0000256" key="3">
    <source>
        <dbReference type="ARBA" id="ARBA00022763"/>
    </source>
</evidence>
<comment type="similarity">
    <text evidence="7">Belongs to the NAD-dependent DNA ligase family. LigB subfamily.</text>
</comment>
<dbReference type="InterPro" id="IPR012340">
    <property type="entry name" value="NA-bd_OB-fold"/>
</dbReference>
<dbReference type="InterPro" id="IPR004150">
    <property type="entry name" value="NAD_DNA_ligase_OB"/>
</dbReference>
<dbReference type="Gene3D" id="1.10.287.610">
    <property type="entry name" value="Helix hairpin bin"/>
    <property type="match status" value="1"/>
</dbReference>
<name>A0ABS8DWL1_9GAMM</name>
<dbReference type="InterPro" id="IPR050326">
    <property type="entry name" value="NAD_dep_DNA_ligaseB"/>
</dbReference>
<dbReference type="NCBIfam" id="NF005987">
    <property type="entry name" value="PRK08097.1"/>
    <property type="match status" value="1"/>
</dbReference>
<evidence type="ECO:0000256" key="1">
    <source>
        <dbReference type="ARBA" id="ARBA00022598"/>
    </source>
</evidence>
<dbReference type="Gene3D" id="3.30.470.30">
    <property type="entry name" value="DNA ligase/mRNA capping enzyme"/>
    <property type="match status" value="1"/>
</dbReference>
<dbReference type="InterPro" id="IPR013840">
    <property type="entry name" value="DNAligase_N"/>
</dbReference>
<keyword evidence="2 7" id="KW-0235">DNA replication</keyword>
<accession>A0ABS8DWL1</accession>
<dbReference type="SUPFAM" id="SSF47781">
    <property type="entry name" value="RuvA domain 2-like"/>
    <property type="match status" value="1"/>
</dbReference>
<dbReference type="Pfam" id="PF01653">
    <property type="entry name" value="DNA_ligase_aden"/>
    <property type="match status" value="1"/>
</dbReference>
<dbReference type="GO" id="GO:0003911">
    <property type="term" value="F:DNA ligase (NAD+) activity"/>
    <property type="evidence" value="ECO:0007669"/>
    <property type="project" value="UniProtKB-EC"/>
</dbReference>
<feature type="chain" id="PRO_5045212163" description="DNA ligase B" evidence="8">
    <location>
        <begin position="27"/>
        <end position="561"/>
    </location>
</feature>
<keyword evidence="1 7" id="KW-0436">Ligase</keyword>
<dbReference type="HAMAP" id="MF_01587">
    <property type="entry name" value="DNA_ligase_B"/>
    <property type="match status" value="1"/>
</dbReference>
<evidence type="ECO:0000313" key="10">
    <source>
        <dbReference type="EMBL" id="MCB8890737.1"/>
    </source>
</evidence>
<dbReference type="Gene3D" id="1.10.150.20">
    <property type="entry name" value="5' to 3' exonuclease, C-terminal subdomain"/>
    <property type="match status" value="2"/>
</dbReference>
<comment type="catalytic activity">
    <reaction evidence="6 7">
        <text>NAD(+) + (deoxyribonucleotide)n-3'-hydroxyl + 5'-phospho-(deoxyribonucleotide)m = (deoxyribonucleotide)n+m + AMP + beta-nicotinamide D-nucleotide.</text>
        <dbReference type="EC" id="6.5.1.2"/>
    </reaction>
</comment>
<evidence type="ECO:0000256" key="5">
    <source>
        <dbReference type="ARBA" id="ARBA00023204"/>
    </source>
</evidence>
<dbReference type="EC" id="6.5.1.2" evidence="7"/>
<feature type="domain" description="NAD-dependent DNA ligase N-terminal" evidence="9">
    <location>
        <begin position="36"/>
        <end position="434"/>
    </location>
</feature>
<comment type="function">
    <text evidence="7">Catalyzes the formation of phosphodiester linkages between 5'-phosphoryl and 3'-hydroxyl groups in double-stranded DNA using NAD as a coenzyme and as the energy source for the reaction.</text>
</comment>
<sequence length="561" mass="61719">MTTTHSFRLPLLAIALWLALISPAGANTCPDWPETRLEREVQALAEQIALWDLSYHGEGVALVEDTLYDQAVARLNQWQACLGQSPTYRPLQNVVTTSTSRAHPAAQTGLEKTDEAGVRRFTTRRENLWIQPKVDGVAVTLRYVAGELVEAVSRGDGERGQDWTARARALPAVPERLPEARDAILQGELYWRLEEHVQSRSPESGARGLVAGAMAQQSPDDAVLAQVGLFVWDWPDGPTDMASRLSGLAALGFDTADYTYPLDDTRDAAYWRRHWFDAPLPFATDGVVIKQAERPGIRRWSSSPPAWAVAWKYPPAKALAEVRGVEFRIGRTGRITPLVWLYPVELDGRRISRVSLGSLERWQDWDVRPGDQLAVELAGQTIPRASSVVWHTRERAELTPPVPERYHLLSCLSLAPACHAQLLARLVHLGERLGMAGVGEGTWRALIDAGLVDDLLAWQRLGRADLRQVPGIGQARAEALAQAFGEARHASFAAWLEALGTPPGGDARLGDWEALSNMSVDEWRARPGVGEVRADALAAFFGDPQIDAFATQLRAYGVAGF</sequence>
<keyword evidence="3 7" id="KW-0227">DNA damage</keyword>
<dbReference type="EMBL" id="WHVL01000010">
    <property type="protein sequence ID" value="MCB8890737.1"/>
    <property type="molecule type" value="Genomic_DNA"/>
</dbReference>
<evidence type="ECO:0000256" key="6">
    <source>
        <dbReference type="ARBA" id="ARBA00034005"/>
    </source>
</evidence>
<keyword evidence="5 7" id="KW-0234">DNA repair</keyword>
<evidence type="ECO:0000256" key="8">
    <source>
        <dbReference type="SAM" id="SignalP"/>
    </source>
</evidence>
<evidence type="ECO:0000256" key="7">
    <source>
        <dbReference type="HAMAP-Rule" id="MF_01587"/>
    </source>
</evidence>
<organism evidence="10 11">
    <name type="scientific">Vreelandella malpeensis</name>
    <dbReference type="NCBI Taxonomy" id="1172368"/>
    <lineage>
        <taxon>Bacteria</taxon>
        <taxon>Pseudomonadati</taxon>
        <taxon>Pseudomonadota</taxon>
        <taxon>Gammaproteobacteria</taxon>
        <taxon>Oceanospirillales</taxon>
        <taxon>Halomonadaceae</taxon>
        <taxon>Vreelandella</taxon>
    </lineage>
</organism>
<dbReference type="SUPFAM" id="SSF56091">
    <property type="entry name" value="DNA ligase/mRNA capping enzyme, catalytic domain"/>
    <property type="match status" value="1"/>
</dbReference>
<dbReference type="InterPro" id="IPR010994">
    <property type="entry name" value="RuvA_2-like"/>
</dbReference>
<dbReference type="InterPro" id="IPR020923">
    <property type="entry name" value="DNA_ligase_B"/>
</dbReference>
<dbReference type="PANTHER" id="PTHR47810">
    <property type="entry name" value="DNA LIGASE"/>
    <property type="match status" value="1"/>
</dbReference>
<dbReference type="Gene3D" id="2.40.50.140">
    <property type="entry name" value="Nucleic acid-binding proteins"/>
    <property type="match status" value="1"/>
</dbReference>
<dbReference type="InterPro" id="IPR033136">
    <property type="entry name" value="DNA_ligase_CS"/>
</dbReference>
<dbReference type="Pfam" id="PF03120">
    <property type="entry name" value="OB_DNA_ligase"/>
    <property type="match status" value="1"/>
</dbReference>
<dbReference type="Proteomes" id="UP001319882">
    <property type="component" value="Unassembled WGS sequence"/>
</dbReference>
<protein>
    <recommendedName>
        <fullName evidence="7">DNA ligase B</fullName>
        <ecNumber evidence="7">6.5.1.2</ecNumber>
    </recommendedName>
    <alternativeName>
        <fullName evidence="7">Polydeoxyribonucleotide synthase [NAD(+)] B</fullName>
    </alternativeName>
</protein>
<evidence type="ECO:0000256" key="2">
    <source>
        <dbReference type="ARBA" id="ARBA00022705"/>
    </source>
</evidence>
<keyword evidence="11" id="KW-1185">Reference proteome</keyword>
<evidence type="ECO:0000256" key="4">
    <source>
        <dbReference type="ARBA" id="ARBA00023027"/>
    </source>
</evidence>
<keyword evidence="4 7" id="KW-0520">NAD</keyword>
<reference evidence="10 11" key="1">
    <citation type="journal article" date="2021" name="Sci. Rep.">
        <title>Genome analysis of a halophilic bacterium Halomonas malpeensis YU-PRIM-29(T) reveals its exopolysaccharide and pigment producing capabilities.</title>
        <authorList>
            <person name="Athmika"/>
            <person name="Ghate S.D."/>
            <person name="Arun A.B."/>
            <person name="Rao S.S."/>
            <person name="Kumar S.T.A."/>
            <person name="Kandiyil M.K."/>
            <person name="Saptami K."/>
            <person name="Rekha P.D."/>
        </authorList>
    </citation>
    <scope>NUCLEOTIDE SEQUENCE [LARGE SCALE GENOMIC DNA]</scope>
    <source>
        <strain evidence="11">prim 29</strain>
    </source>
</reference>
<dbReference type="RefSeq" id="WP_227391401.1">
    <property type="nucleotide sequence ID" value="NZ_JBHSCJ010000011.1"/>
</dbReference>
<evidence type="ECO:0000313" key="11">
    <source>
        <dbReference type="Proteomes" id="UP001319882"/>
    </source>
</evidence>
<dbReference type="SUPFAM" id="SSF50249">
    <property type="entry name" value="Nucleic acid-binding proteins"/>
    <property type="match status" value="1"/>
</dbReference>
<proteinExistence type="inferred from homology"/>
<feature type="signal peptide" evidence="8">
    <location>
        <begin position="1"/>
        <end position="26"/>
    </location>
</feature>
<dbReference type="InterPro" id="IPR013839">
    <property type="entry name" value="DNAligase_adenylation"/>
</dbReference>
<keyword evidence="8" id="KW-0732">Signal</keyword>
<dbReference type="PANTHER" id="PTHR47810:SF1">
    <property type="entry name" value="DNA LIGASE B"/>
    <property type="match status" value="1"/>
</dbReference>
<dbReference type="Pfam" id="PF14520">
    <property type="entry name" value="HHH_5"/>
    <property type="match status" value="1"/>
</dbReference>
<gene>
    <name evidence="7 10" type="primary">ligB</name>
    <name evidence="10" type="ORF">GEV37_16615</name>
</gene>